<accession>A0A9D0ZYU1</accession>
<evidence type="ECO:0000313" key="11">
    <source>
        <dbReference type="Proteomes" id="UP000824261"/>
    </source>
</evidence>
<feature type="binding site" evidence="8">
    <location>
        <position position="47"/>
    </location>
    <ligand>
        <name>substrate</name>
    </ligand>
</feature>
<dbReference type="EMBL" id="DVGB01000007">
    <property type="protein sequence ID" value="HIR00822.1"/>
    <property type="molecule type" value="Genomic_DNA"/>
</dbReference>
<dbReference type="Gene3D" id="3.20.20.70">
    <property type="entry name" value="Aldolase class I"/>
    <property type="match status" value="1"/>
</dbReference>
<reference evidence="10" key="1">
    <citation type="submission" date="2020-10" db="EMBL/GenBank/DDBJ databases">
        <authorList>
            <person name="Gilroy R."/>
        </authorList>
    </citation>
    <scope>NUCLEOTIDE SEQUENCE</scope>
    <source>
        <strain evidence="10">ChiGjej1B1-2707</strain>
    </source>
</reference>
<dbReference type="GO" id="GO:0016840">
    <property type="term" value="F:carbon-nitrogen lyase activity"/>
    <property type="evidence" value="ECO:0007669"/>
    <property type="project" value="UniProtKB-UniRule"/>
</dbReference>
<comment type="cofactor">
    <cofactor evidence="8">
        <name>[4Fe-4S] cluster</name>
        <dbReference type="ChEBI" id="CHEBI:49883"/>
    </cofactor>
    <text evidence="8">Binds 1 [4Fe-4S] cluster. The cluster is coordinated with 3 cysteines and an exchangeable S-adenosyl-L-methionine.</text>
</comment>
<dbReference type="EC" id="4.3.99.3" evidence="8"/>
<dbReference type="PANTHER" id="PTHR42836:SF1">
    <property type="entry name" value="7-CARBOXY-7-DEAZAGUANINE SYNTHASE"/>
    <property type="match status" value="1"/>
</dbReference>
<organism evidence="10 11">
    <name type="scientific">Candidatus Aveggerthella stercoripullorum</name>
    <dbReference type="NCBI Taxonomy" id="2840688"/>
    <lineage>
        <taxon>Bacteria</taxon>
        <taxon>Bacillati</taxon>
        <taxon>Actinomycetota</taxon>
        <taxon>Coriobacteriia</taxon>
        <taxon>Eggerthellales</taxon>
        <taxon>Eggerthellaceae</taxon>
        <taxon>Eggerthellaceae incertae sedis</taxon>
        <taxon>Candidatus Aveggerthella</taxon>
    </lineage>
</organism>
<evidence type="ECO:0000256" key="4">
    <source>
        <dbReference type="ARBA" id="ARBA00022842"/>
    </source>
</evidence>
<sequence>MSAGVCGETAFRPEQGELSDRRMPVVERFVSVNGEGPRAGRLAAFVRFAGCNLRCSYCDTMWANEPDCPVQLQTVDEIAAWVSSTGAACTTLTGGEPALQPLLPQLVRTLLALPLATDGAGGLAARAVEIETNGAVDLTELARLRSELGASADKDAAASFACPNRTRAAELQGESAQDAFARGSGVSSERGAGQTNSLSAAVRNTLHFTMDWKLPGSGMEERMLPRNLELLGPADTVKLVAGSDDDLREMAHIVRKHALCDRCAVYVSPVFGRIAPARLAAFLQEERLARVTLQLQLHKIIWPNVEKGV</sequence>
<dbReference type="CDD" id="cd01335">
    <property type="entry name" value="Radical_SAM"/>
    <property type="match status" value="1"/>
</dbReference>
<dbReference type="InterPro" id="IPR024924">
    <property type="entry name" value="7-CO-7-deazaguanine_synth-like"/>
</dbReference>
<dbReference type="InterPro" id="IPR013785">
    <property type="entry name" value="Aldolase_TIM"/>
</dbReference>
<evidence type="ECO:0000256" key="2">
    <source>
        <dbReference type="ARBA" id="ARBA00022691"/>
    </source>
</evidence>
<dbReference type="GO" id="GO:0000287">
    <property type="term" value="F:magnesium ion binding"/>
    <property type="evidence" value="ECO:0007669"/>
    <property type="project" value="UniProtKB-UniRule"/>
</dbReference>
<feature type="binding site" evidence="8">
    <location>
        <begin position="32"/>
        <end position="34"/>
    </location>
    <ligand>
        <name>substrate</name>
    </ligand>
</feature>
<dbReference type="InterPro" id="IPR007197">
    <property type="entry name" value="rSAM"/>
</dbReference>
<keyword evidence="1 8" id="KW-0004">4Fe-4S</keyword>
<feature type="binding site" evidence="8">
    <location>
        <position position="93"/>
    </location>
    <ligand>
        <name>substrate</name>
    </ligand>
</feature>
<gene>
    <name evidence="8" type="primary">queE</name>
    <name evidence="10" type="ORF">IAA69_00875</name>
</gene>
<comment type="caution">
    <text evidence="10">The sequence shown here is derived from an EMBL/GenBank/DDBJ whole genome shotgun (WGS) entry which is preliminary data.</text>
</comment>
<keyword evidence="2 8" id="KW-0949">S-adenosyl-L-methionine</keyword>
<comment type="cofactor">
    <cofactor evidence="8">
        <name>Mg(2+)</name>
        <dbReference type="ChEBI" id="CHEBI:18420"/>
    </cofactor>
</comment>
<feature type="binding site" evidence="8">
    <location>
        <position position="58"/>
    </location>
    <ligand>
        <name>[4Fe-4S] cluster</name>
        <dbReference type="ChEBI" id="CHEBI:49883"/>
        <note>4Fe-4S-S-AdoMet</note>
    </ligand>
</feature>
<dbReference type="HAMAP" id="MF_00917">
    <property type="entry name" value="QueE"/>
    <property type="match status" value="1"/>
</dbReference>
<comment type="caution">
    <text evidence="8">Lacks conserved residue(s) required for the propagation of feature annotation.</text>
</comment>
<dbReference type="SFLD" id="SFLDS00029">
    <property type="entry name" value="Radical_SAM"/>
    <property type="match status" value="1"/>
</dbReference>
<dbReference type="InterPro" id="IPR058240">
    <property type="entry name" value="rSAM_sf"/>
</dbReference>
<feature type="binding site" evidence="8">
    <location>
        <begin position="57"/>
        <end position="59"/>
    </location>
    <ligand>
        <name>S-adenosyl-L-methionine</name>
        <dbReference type="ChEBI" id="CHEBI:59789"/>
    </ligand>
</feature>
<keyword evidence="5 8" id="KW-0408">Iron</keyword>
<keyword evidence="3 8" id="KW-0479">Metal-binding</keyword>
<dbReference type="PROSITE" id="PS51918">
    <property type="entry name" value="RADICAL_SAM"/>
    <property type="match status" value="1"/>
</dbReference>
<dbReference type="SUPFAM" id="SSF102114">
    <property type="entry name" value="Radical SAM enzymes"/>
    <property type="match status" value="1"/>
</dbReference>
<protein>
    <recommendedName>
        <fullName evidence="8">7-carboxy-7-deazaguanine synthase</fullName>
        <shortName evidence="8">CDG synthase</shortName>
        <ecNumber evidence="8">4.3.99.3</ecNumber>
    </recommendedName>
    <alternativeName>
        <fullName evidence="8">Queuosine biosynthesis protein QueE</fullName>
    </alternativeName>
</protein>
<evidence type="ECO:0000256" key="1">
    <source>
        <dbReference type="ARBA" id="ARBA00022485"/>
    </source>
</evidence>
<keyword evidence="7 8" id="KW-0456">Lyase</keyword>
<dbReference type="Pfam" id="PF04055">
    <property type="entry name" value="Radical_SAM"/>
    <property type="match status" value="1"/>
</dbReference>
<keyword evidence="8" id="KW-0671">Queuosine biosynthesis</keyword>
<keyword evidence="4 8" id="KW-0460">Magnesium</keyword>
<dbReference type="PANTHER" id="PTHR42836">
    <property type="entry name" value="7-CARBOXY-7-DEAZAGUANINE SYNTHASE"/>
    <property type="match status" value="1"/>
</dbReference>
<dbReference type="Proteomes" id="UP000824261">
    <property type="component" value="Unassembled WGS sequence"/>
</dbReference>
<dbReference type="AlphaFoldDB" id="A0A9D0ZYU1"/>
<dbReference type="GO" id="GO:0051539">
    <property type="term" value="F:4 iron, 4 sulfur cluster binding"/>
    <property type="evidence" value="ECO:0007669"/>
    <property type="project" value="UniProtKB-UniRule"/>
</dbReference>
<feature type="binding site" evidence="8">
    <location>
        <position position="95"/>
    </location>
    <ligand>
        <name>S-adenosyl-L-methionine</name>
        <dbReference type="ChEBI" id="CHEBI:59789"/>
    </ligand>
</feature>
<evidence type="ECO:0000256" key="5">
    <source>
        <dbReference type="ARBA" id="ARBA00023004"/>
    </source>
</evidence>
<evidence type="ECO:0000259" key="9">
    <source>
        <dbReference type="PROSITE" id="PS51918"/>
    </source>
</evidence>
<evidence type="ECO:0000256" key="8">
    <source>
        <dbReference type="HAMAP-Rule" id="MF_00917"/>
    </source>
</evidence>
<comment type="cofactor">
    <cofactor evidence="8">
        <name>S-adenosyl-L-methionine</name>
        <dbReference type="ChEBI" id="CHEBI:59789"/>
    </cofactor>
    <text evidence="8">Binds 1 S-adenosyl-L-methionine per subunit.</text>
</comment>
<comment type="similarity">
    <text evidence="8">Belongs to the radical SAM superfamily. 7-carboxy-7-deazaguanine synthase family.</text>
</comment>
<evidence type="ECO:0000313" key="10">
    <source>
        <dbReference type="EMBL" id="HIR00822.1"/>
    </source>
</evidence>
<comment type="pathway">
    <text evidence="8">Purine metabolism; 7-cyano-7-deazaguanine biosynthesis.</text>
</comment>
<feature type="binding site" evidence="8">
    <location>
        <position position="55"/>
    </location>
    <ligand>
        <name>[4Fe-4S] cluster</name>
        <dbReference type="ChEBI" id="CHEBI:49883"/>
        <note>4Fe-4S-S-AdoMet</note>
    </ligand>
</feature>
<feature type="binding site" evidence="8">
    <location>
        <position position="51"/>
    </location>
    <ligand>
        <name>[4Fe-4S] cluster</name>
        <dbReference type="ChEBI" id="CHEBI:49883"/>
        <note>4Fe-4S-S-AdoMet</note>
    </ligand>
</feature>
<name>A0A9D0ZYU1_9ACTN</name>
<dbReference type="GO" id="GO:0008616">
    <property type="term" value="P:tRNA queuosine(34) biosynthetic process"/>
    <property type="evidence" value="ECO:0007669"/>
    <property type="project" value="UniProtKB-UniRule"/>
</dbReference>
<comment type="catalytic activity">
    <reaction evidence="8">
        <text>6-carboxy-5,6,7,8-tetrahydropterin + H(+) = 7-carboxy-7-carbaguanine + NH4(+)</text>
        <dbReference type="Rhea" id="RHEA:27974"/>
        <dbReference type="ChEBI" id="CHEBI:15378"/>
        <dbReference type="ChEBI" id="CHEBI:28938"/>
        <dbReference type="ChEBI" id="CHEBI:61032"/>
        <dbReference type="ChEBI" id="CHEBI:61036"/>
        <dbReference type="EC" id="4.3.99.3"/>
    </reaction>
</comment>
<feature type="domain" description="Radical SAM core" evidence="9">
    <location>
        <begin position="38"/>
        <end position="304"/>
    </location>
</feature>
<feature type="binding site" evidence="8">
    <location>
        <position position="60"/>
    </location>
    <ligand>
        <name>Mg(2+)</name>
        <dbReference type="ChEBI" id="CHEBI:18420"/>
    </ligand>
</feature>
<dbReference type="GO" id="GO:1904047">
    <property type="term" value="F:S-adenosyl-L-methionine binding"/>
    <property type="evidence" value="ECO:0007669"/>
    <property type="project" value="UniProtKB-UniRule"/>
</dbReference>
<reference evidence="10" key="2">
    <citation type="journal article" date="2021" name="PeerJ">
        <title>Extensive microbial diversity within the chicken gut microbiome revealed by metagenomics and culture.</title>
        <authorList>
            <person name="Gilroy R."/>
            <person name="Ravi A."/>
            <person name="Getino M."/>
            <person name="Pursley I."/>
            <person name="Horton D.L."/>
            <person name="Alikhan N.F."/>
            <person name="Baker D."/>
            <person name="Gharbi K."/>
            <person name="Hall N."/>
            <person name="Watson M."/>
            <person name="Adriaenssens E.M."/>
            <person name="Foster-Nyarko E."/>
            <person name="Jarju S."/>
            <person name="Secka A."/>
            <person name="Antonio M."/>
            <person name="Oren A."/>
            <person name="Chaudhuri R.R."/>
            <person name="La Ragione R."/>
            <person name="Hildebrand F."/>
            <person name="Pallen M.J."/>
        </authorList>
    </citation>
    <scope>NUCLEOTIDE SEQUENCE</scope>
    <source>
        <strain evidence="10">ChiGjej1B1-2707</strain>
    </source>
</reference>
<evidence type="ECO:0000256" key="7">
    <source>
        <dbReference type="ARBA" id="ARBA00023239"/>
    </source>
</evidence>
<evidence type="ECO:0000256" key="3">
    <source>
        <dbReference type="ARBA" id="ARBA00022723"/>
    </source>
</evidence>
<comment type="subunit">
    <text evidence="8">Homodimer.</text>
</comment>
<comment type="function">
    <text evidence="8">Catalyzes the complex heterocyclic radical-mediated conversion of 6-carboxy-5,6,7,8-tetrahydropterin (CPH4) to 7-carboxy-7-deazaguanine (CDG), a step common to the biosynthetic pathways of all 7-deazapurine-containing compounds.</text>
</comment>
<keyword evidence="6 8" id="KW-0411">Iron-sulfur</keyword>
<evidence type="ECO:0000256" key="6">
    <source>
        <dbReference type="ARBA" id="ARBA00023014"/>
    </source>
</evidence>
<proteinExistence type="inferred from homology"/>